<dbReference type="GO" id="GO:0005634">
    <property type="term" value="C:nucleus"/>
    <property type="evidence" value="ECO:0007669"/>
    <property type="project" value="TreeGrafter"/>
</dbReference>
<reference evidence="2 3" key="1">
    <citation type="journal article" date="2016" name="Mol. Biol. Evol.">
        <title>Genome-Wide Survey of Gut Fungi (Harpellales) Reveals the First Horizontally Transferred Ubiquitin Gene from a Mosquito Host.</title>
        <authorList>
            <person name="Wang Y."/>
            <person name="White M.M."/>
            <person name="Kvist S."/>
            <person name="Moncalvo J.M."/>
        </authorList>
    </citation>
    <scope>NUCLEOTIDE SEQUENCE [LARGE SCALE GENOMIC DNA]</scope>
    <source>
        <strain evidence="2 3">ALG-7-W6</strain>
    </source>
</reference>
<evidence type="ECO:0000259" key="1">
    <source>
        <dbReference type="Pfam" id="PF03184"/>
    </source>
</evidence>
<name>A0A1R0H150_9FUNG</name>
<sequence length="103" mass="11951">MIGRSKNPTCIRGKKFPIPYFKQENAWIDTIIFKEWFSNVFKPFVKRFTEKKVLLLLDNVPGNASAFEDNGIRVIFFPPNVTSWKQPMVMGIIGAFKKGITFY</sequence>
<dbReference type="Pfam" id="PF03184">
    <property type="entry name" value="DDE_1"/>
    <property type="match status" value="1"/>
</dbReference>
<gene>
    <name evidence="2" type="ORF">AYI68_g3033</name>
</gene>
<organism evidence="2 3">
    <name type="scientific">Smittium mucronatum</name>
    <dbReference type="NCBI Taxonomy" id="133383"/>
    <lineage>
        <taxon>Eukaryota</taxon>
        <taxon>Fungi</taxon>
        <taxon>Fungi incertae sedis</taxon>
        <taxon>Zoopagomycota</taxon>
        <taxon>Kickxellomycotina</taxon>
        <taxon>Harpellomycetes</taxon>
        <taxon>Harpellales</taxon>
        <taxon>Legeriomycetaceae</taxon>
        <taxon>Smittium</taxon>
    </lineage>
</organism>
<dbReference type="AlphaFoldDB" id="A0A1R0H150"/>
<dbReference type="Proteomes" id="UP000187455">
    <property type="component" value="Unassembled WGS sequence"/>
</dbReference>
<dbReference type="PANTHER" id="PTHR19303:SF73">
    <property type="entry name" value="PROTEIN PDC2"/>
    <property type="match status" value="1"/>
</dbReference>
<evidence type="ECO:0000313" key="2">
    <source>
        <dbReference type="EMBL" id="OLY82840.1"/>
    </source>
</evidence>
<evidence type="ECO:0000313" key="3">
    <source>
        <dbReference type="Proteomes" id="UP000187455"/>
    </source>
</evidence>
<accession>A0A1R0H150</accession>
<proteinExistence type="predicted"/>
<dbReference type="PANTHER" id="PTHR19303">
    <property type="entry name" value="TRANSPOSON"/>
    <property type="match status" value="1"/>
</dbReference>
<dbReference type="OrthoDB" id="162969at2759"/>
<comment type="caution">
    <text evidence="2">The sequence shown here is derived from an EMBL/GenBank/DDBJ whole genome shotgun (WGS) entry which is preliminary data.</text>
</comment>
<dbReference type="EMBL" id="LSSL01001218">
    <property type="protein sequence ID" value="OLY82840.1"/>
    <property type="molecule type" value="Genomic_DNA"/>
</dbReference>
<dbReference type="InterPro" id="IPR004875">
    <property type="entry name" value="DDE_SF_endonuclease_dom"/>
</dbReference>
<keyword evidence="3" id="KW-1185">Reference proteome</keyword>
<dbReference type="GO" id="GO:0003677">
    <property type="term" value="F:DNA binding"/>
    <property type="evidence" value="ECO:0007669"/>
    <property type="project" value="TreeGrafter"/>
</dbReference>
<dbReference type="STRING" id="133383.A0A1R0H150"/>
<dbReference type="InterPro" id="IPR050863">
    <property type="entry name" value="CenT-Element_Derived"/>
</dbReference>
<feature type="domain" description="DDE-1" evidence="1">
    <location>
        <begin position="2"/>
        <end position="98"/>
    </location>
</feature>
<protein>
    <submittedName>
        <fullName evidence="2">Jerky-like protein</fullName>
    </submittedName>
</protein>